<evidence type="ECO:0000313" key="8">
    <source>
        <dbReference type="EMBL" id="ANY69283.1"/>
    </source>
</evidence>
<evidence type="ECO:0000256" key="4">
    <source>
        <dbReference type="ARBA" id="ARBA00022692"/>
    </source>
</evidence>
<evidence type="ECO:0000256" key="5">
    <source>
        <dbReference type="ARBA" id="ARBA00022989"/>
    </source>
</evidence>
<feature type="transmembrane region" description="Helical" evidence="7">
    <location>
        <begin position="66"/>
        <end position="88"/>
    </location>
</feature>
<comment type="similarity">
    <text evidence="2">Belongs to the DoxX family.</text>
</comment>
<reference evidence="8" key="1">
    <citation type="submission" date="2016-08" db="EMBL/GenBank/DDBJ databases">
        <title>Complete Genome Seqeunce of Paenibacillus sp. BIHB 4019 from tea rhizoplane.</title>
        <authorList>
            <person name="Thakur R."/>
            <person name="Swarnkar M.K."/>
            <person name="Gulati A."/>
        </authorList>
    </citation>
    <scope>NUCLEOTIDE SEQUENCE [LARGE SCALE GENOMIC DNA]</scope>
    <source>
        <strain evidence="8">BIHB4019</strain>
    </source>
</reference>
<evidence type="ECO:0000256" key="2">
    <source>
        <dbReference type="ARBA" id="ARBA00006679"/>
    </source>
</evidence>
<dbReference type="InterPro" id="IPR032808">
    <property type="entry name" value="DoxX"/>
</dbReference>
<proteinExistence type="inferred from homology"/>
<dbReference type="AlphaFoldDB" id="A0A1B2DNJ8"/>
<dbReference type="InterPro" id="IPR051907">
    <property type="entry name" value="DoxX-like_oxidoreductase"/>
</dbReference>
<evidence type="ECO:0000256" key="6">
    <source>
        <dbReference type="ARBA" id="ARBA00023136"/>
    </source>
</evidence>
<keyword evidence="4 7" id="KW-0812">Transmembrane</keyword>
<gene>
    <name evidence="8" type="ORF">BBD42_24460</name>
</gene>
<dbReference type="PANTHER" id="PTHR33452">
    <property type="entry name" value="OXIDOREDUCTASE CATD-RELATED"/>
    <property type="match status" value="1"/>
</dbReference>
<dbReference type="GO" id="GO:0005886">
    <property type="term" value="C:plasma membrane"/>
    <property type="evidence" value="ECO:0007669"/>
    <property type="project" value="UniProtKB-SubCell"/>
</dbReference>
<evidence type="ECO:0000256" key="3">
    <source>
        <dbReference type="ARBA" id="ARBA00022475"/>
    </source>
</evidence>
<dbReference type="Pfam" id="PF07681">
    <property type="entry name" value="DoxX"/>
    <property type="match status" value="1"/>
</dbReference>
<dbReference type="PANTHER" id="PTHR33452:SF10">
    <property type="entry name" value="OXIDOREDUCTASE MHQP-RELATED"/>
    <property type="match status" value="1"/>
</dbReference>
<evidence type="ECO:0000256" key="7">
    <source>
        <dbReference type="SAM" id="Phobius"/>
    </source>
</evidence>
<dbReference type="EMBL" id="CP016808">
    <property type="protein sequence ID" value="ANY69283.1"/>
    <property type="molecule type" value="Genomic_DNA"/>
</dbReference>
<sequence>MLDLGLLLIRLVIGLLMIGHGCKKLFGWFGGEGIQGAAGFFEAIGLRPGRAMVICAGLSELVGGVLFASGLSVVAGAVLLILTMIVAIIKVHGSKGLWSVNGGFEYNIVIIASLLGVALAGGGAYSFM</sequence>
<feature type="transmembrane region" description="Helical" evidence="7">
    <location>
        <begin position="108"/>
        <end position="127"/>
    </location>
</feature>
<name>A0A1B2DNJ8_9BACL</name>
<keyword evidence="3" id="KW-1003">Cell membrane</keyword>
<protein>
    <submittedName>
        <fullName evidence="8">Oxidoreductase</fullName>
    </submittedName>
</protein>
<dbReference type="RefSeq" id="WP_099520315.1">
    <property type="nucleotide sequence ID" value="NZ_CP016808.1"/>
</dbReference>
<organism evidence="8">
    <name type="scientific">Paenibacillus sp. BIHB 4019</name>
    <dbReference type="NCBI Taxonomy" id="1870819"/>
    <lineage>
        <taxon>Bacteria</taxon>
        <taxon>Bacillati</taxon>
        <taxon>Bacillota</taxon>
        <taxon>Bacilli</taxon>
        <taxon>Bacillales</taxon>
        <taxon>Paenibacillaceae</taxon>
        <taxon>Paenibacillus</taxon>
    </lineage>
</organism>
<keyword evidence="5 7" id="KW-1133">Transmembrane helix</keyword>
<comment type="subcellular location">
    <subcellularLocation>
        <location evidence="1">Cell membrane</location>
        <topology evidence="1">Multi-pass membrane protein</topology>
    </subcellularLocation>
</comment>
<evidence type="ECO:0000256" key="1">
    <source>
        <dbReference type="ARBA" id="ARBA00004651"/>
    </source>
</evidence>
<keyword evidence="6 7" id="KW-0472">Membrane</keyword>
<accession>A0A1B2DNJ8</accession>